<reference evidence="1" key="2">
    <citation type="submission" date="2021-04" db="EMBL/GenBank/DDBJ databases">
        <title>Genome-wide patterns of bracovirus chromosomal integration into multiple host tissues during parasitism.</title>
        <authorList>
            <person name="Chebbi M.A.C."/>
        </authorList>
    </citation>
    <scope>NUCLEOTIDE SEQUENCE</scope>
    <source>
        <tissue evidence="1">Whole body</tissue>
    </source>
</reference>
<dbReference type="InterPro" id="IPR051057">
    <property type="entry name" value="PI-PLC_domain"/>
</dbReference>
<gene>
    <name evidence="1" type="ORF">G9C98_001023</name>
</gene>
<reference evidence="1" key="1">
    <citation type="submission" date="2020-03" db="EMBL/GenBank/DDBJ databases">
        <authorList>
            <person name="Chebbi M.A."/>
            <person name="Drezen J.M."/>
        </authorList>
    </citation>
    <scope>NUCLEOTIDE SEQUENCE</scope>
    <source>
        <tissue evidence="1">Whole body</tissue>
    </source>
</reference>
<dbReference type="PANTHER" id="PTHR13593:SF113">
    <property type="entry name" value="SI:DKEY-266F7.9"/>
    <property type="match status" value="1"/>
</dbReference>
<dbReference type="Proteomes" id="UP000729913">
    <property type="component" value="Unassembled WGS sequence"/>
</dbReference>
<evidence type="ECO:0000313" key="2">
    <source>
        <dbReference type="Proteomes" id="UP000729913"/>
    </source>
</evidence>
<dbReference type="OrthoDB" id="1046782at2759"/>
<sequence>MTYTINRFNNVGPDEPASLQFFGKYFSLISKPLIFNWSVTQYDDIVQQLNGGIRYVDLRLATKPNNTNNNNNIEANDIENDNVYFLHGLYGDEVTQHLINIKNWLLLHPEEIIIIDCQHFYLFNERIHKRFVNKLKDIFKELICPSIINLQKITLDWMASNRYQLILVYRNEIVRTEVSFWPSGLWPSPWPDTTRPRALVDFLDMRLKTRLADTGFVSQCLLTPDAKYILRHLCGSLHRDLADNCRKTSLEWIKRNAPGEGGLNIVITDYVSFDNFLFCKLVIQRNALLLNYYERHSSAFNPCP</sequence>
<proteinExistence type="predicted"/>
<evidence type="ECO:0008006" key="3">
    <source>
        <dbReference type="Google" id="ProtNLM"/>
    </source>
</evidence>
<dbReference type="PANTHER" id="PTHR13593">
    <property type="match status" value="1"/>
</dbReference>
<protein>
    <recommendedName>
        <fullName evidence="3">PI-PLC X domain-containing protein 3</fullName>
    </recommendedName>
</protein>
<keyword evidence="2" id="KW-1185">Reference proteome</keyword>
<dbReference type="GO" id="GO:0008081">
    <property type="term" value="F:phosphoric diester hydrolase activity"/>
    <property type="evidence" value="ECO:0007669"/>
    <property type="project" value="TreeGrafter"/>
</dbReference>
<accession>A0A8J5UTH8</accession>
<organism evidence="1 2">
    <name type="scientific">Cotesia typhae</name>
    <dbReference type="NCBI Taxonomy" id="2053667"/>
    <lineage>
        <taxon>Eukaryota</taxon>
        <taxon>Metazoa</taxon>
        <taxon>Ecdysozoa</taxon>
        <taxon>Arthropoda</taxon>
        <taxon>Hexapoda</taxon>
        <taxon>Insecta</taxon>
        <taxon>Pterygota</taxon>
        <taxon>Neoptera</taxon>
        <taxon>Endopterygota</taxon>
        <taxon>Hymenoptera</taxon>
        <taxon>Apocrita</taxon>
        <taxon>Ichneumonoidea</taxon>
        <taxon>Braconidae</taxon>
        <taxon>Microgastrinae</taxon>
        <taxon>Cotesia</taxon>
    </lineage>
</organism>
<dbReference type="EMBL" id="JAAOIC020000054">
    <property type="protein sequence ID" value="KAG8035595.1"/>
    <property type="molecule type" value="Genomic_DNA"/>
</dbReference>
<comment type="caution">
    <text evidence="1">The sequence shown here is derived from an EMBL/GenBank/DDBJ whole genome shotgun (WGS) entry which is preliminary data.</text>
</comment>
<evidence type="ECO:0000313" key="1">
    <source>
        <dbReference type="EMBL" id="KAG8035595.1"/>
    </source>
</evidence>
<name>A0A8J5UTH8_9HYME</name>
<dbReference type="AlphaFoldDB" id="A0A8J5UTH8"/>